<dbReference type="EMBL" id="CP000390">
    <property type="protein sequence ID" value="ABG61641.1"/>
    <property type="molecule type" value="Genomic_DNA"/>
</dbReference>
<feature type="domain" description="Peptidase S74" evidence="1">
    <location>
        <begin position="260"/>
        <end position="305"/>
    </location>
</feature>
<evidence type="ECO:0000313" key="2">
    <source>
        <dbReference type="EMBL" id="ABG61641.1"/>
    </source>
</evidence>
<organism evidence="2">
    <name type="scientific">Chelativorans sp. (strain BNC1)</name>
    <dbReference type="NCBI Taxonomy" id="266779"/>
    <lineage>
        <taxon>Bacteria</taxon>
        <taxon>Pseudomonadati</taxon>
        <taxon>Pseudomonadota</taxon>
        <taxon>Alphaproteobacteria</taxon>
        <taxon>Hyphomicrobiales</taxon>
        <taxon>Phyllobacteriaceae</taxon>
        <taxon>Chelativorans</taxon>
    </lineage>
</organism>
<dbReference type="HOGENOM" id="CLU_043537_0_0_5"/>
<dbReference type="OrthoDB" id="7226450at2"/>
<protein>
    <recommendedName>
        <fullName evidence="1">Peptidase S74 domain-containing protein</fullName>
    </recommendedName>
</protein>
<dbReference type="eggNOG" id="ENOG5030QGC">
    <property type="taxonomic scope" value="Bacteria"/>
</dbReference>
<accession>Q11LT4</accession>
<dbReference type="KEGG" id="mes:Meso_0237"/>
<proteinExistence type="predicted"/>
<dbReference type="Pfam" id="PF13884">
    <property type="entry name" value="Peptidase_S74"/>
    <property type="match status" value="1"/>
</dbReference>
<evidence type="ECO:0000259" key="1">
    <source>
        <dbReference type="Pfam" id="PF13884"/>
    </source>
</evidence>
<gene>
    <name evidence="2" type="ordered locus">Meso_0237</name>
</gene>
<reference evidence="2" key="1">
    <citation type="submission" date="2006-06" db="EMBL/GenBank/DDBJ databases">
        <title>Complete sequence of chromosome of Chelativorans sp. BNC1.</title>
        <authorList>
            <consortium name="US DOE Joint Genome Institute"/>
            <person name="Copeland A."/>
            <person name="Lucas S."/>
            <person name="Lapidus A."/>
            <person name="Barry K."/>
            <person name="Detter J.C."/>
            <person name="Glavina del Rio T."/>
            <person name="Hammon N."/>
            <person name="Israni S."/>
            <person name="Dalin E."/>
            <person name="Tice H."/>
            <person name="Pitluck S."/>
            <person name="Chertkov O."/>
            <person name="Brettin T."/>
            <person name="Bruce D."/>
            <person name="Han C."/>
            <person name="Tapia R."/>
            <person name="Gilna P."/>
            <person name="Schmutz J."/>
            <person name="Larimer F."/>
            <person name="Land M."/>
            <person name="Hauser L."/>
            <person name="Kyrpides N."/>
            <person name="Mikhailova N."/>
            <person name="Richardson P."/>
        </authorList>
    </citation>
    <scope>NUCLEOTIDE SEQUENCE</scope>
    <source>
        <strain evidence="2">BNC1</strain>
    </source>
</reference>
<dbReference type="AlphaFoldDB" id="Q11LT4"/>
<sequence>MKAPKAPDPWQTAAAQGAWNSFTAQQQQSMNMIGQNTPWGSLDYQQTGSTWITDPTGKRIEMPTYTANVNLSPEQQAIFERTQAAEGNLAQIAQDQSEWLGEYLQEPFEFNNRDAEEWVWDLASPRILQQQEQNQQALRTQLINSGLRPGTTAWDAEMTRLTNANTDQMNQLALTGRQMAFNEALAQRNQPLNEIIGLMSGTQVQNPNATFAQTPQSGVAGVDYTGLVNQKYQADVANYRAGMGGLFGLGSALIGLLPSSDERLKSDIRRVGTTDGGVPIYIFRYRDDPFKVWHIGVMAQEVPEARVSDESGFFRVDYGRVH</sequence>
<dbReference type="InterPro" id="IPR030392">
    <property type="entry name" value="S74_ICA"/>
</dbReference>
<dbReference type="STRING" id="266779.Meso_0237"/>
<name>Q11LT4_CHESB</name>